<gene>
    <name evidence="1" type="ORF">CRV2_00021375</name>
</gene>
<evidence type="ECO:0000313" key="1">
    <source>
        <dbReference type="EMBL" id="CAG9950768.1"/>
    </source>
</evidence>
<dbReference type="Proteomes" id="UP000836387">
    <property type="component" value="Unassembled WGS sequence"/>
</dbReference>
<feature type="non-terminal residue" evidence="1">
    <location>
        <position position="94"/>
    </location>
</feature>
<sequence>MATPFQPRFKSEPQPDITVYDLAKDHQWGLILQTATEEEESFLSGYYGEASISHLVLLGLESIVRELLTPESLKELEQRHQQDMMQPPPRFRGA</sequence>
<accession>A0ACA9UC62</accession>
<keyword evidence="2" id="KW-1185">Reference proteome</keyword>
<evidence type="ECO:0000313" key="2">
    <source>
        <dbReference type="Proteomes" id="UP000836387"/>
    </source>
</evidence>
<name>A0ACA9UC62_BIOOC</name>
<protein>
    <submittedName>
        <fullName evidence="1">Uncharacterized protein</fullName>
    </submittedName>
</protein>
<reference evidence="1" key="1">
    <citation type="submission" date="2020-04" db="EMBL/GenBank/DDBJ databases">
        <authorList>
            <person name="Broberg M."/>
        </authorList>
    </citation>
    <scope>NUCLEOTIDE SEQUENCE</scope>
</reference>
<organism evidence="1 2">
    <name type="scientific">Clonostachys rosea f. rosea IK726</name>
    <dbReference type="NCBI Taxonomy" id="1349383"/>
    <lineage>
        <taxon>Eukaryota</taxon>
        <taxon>Fungi</taxon>
        <taxon>Dikarya</taxon>
        <taxon>Ascomycota</taxon>
        <taxon>Pezizomycotina</taxon>
        <taxon>Sordariomycetes</taxon>
        <taxon>Hypocreomycetidae</taxon>
        <taxon>Hypocreales</taxon>
        <taxon>Bionectriaceae</taxon>
        <taxon>Clonostachys</taxon>
    </lineage>
</organism>
<proteinExistence type="predicted"/>
<reference evidence="1" key="2">
    <citation type="submission" date="2021-10" db="EMBL/GenBank/DDBJ databases">
        <authorList>
            <person name="Piombo E."/>
        </authorList>
    </citation>
    <scope>NUCLEOTIDE SEQUENCE</scope>
</reference>
<dbReference type="EMBL" id="CADEHS020000194">
    <property type="protein sequence ID" value="CAG9950768.1"/>
    <property type="molecule type" value="Genomic_DNA"/>
</dbReference>
<comment type="caution">
    <text evidence="1">The sequence shown here is derived from an EMBL/GenBank/DDBJ whole genome shotgun (WGS) entry which is preliminary data.</text>
</comment>